<organism evidence="1 2">
    <name type="scientific">Vigna unguiculata</name>
    <name type="common">Cowpea</name>
    <dbReference type="NCBI Taxonomy" id="3917"/>
    <lineage>
        <taxon>Eukaryota</taxon>
        <taxon>Viridiplantae</taxon>
        <taxon>Streptophyta</taxon>
        <taxon>Embryophyta</taxon>
        <taxon>Tracheophyta</taxon>
        <taxon>Spermatophyta</taxon>
        <taxon>Magnoliopsida</taxon>
        <taxon>eudicotyledons</taxon>
        <taxon>Gunneridae</taxon>
        <taxon>Pentapetalae</taxon>
        <taxon>rosids</taxon>
        <taxon>fabids</taxon>
        <taxon>Fabales</taxon>
        <taxon>Fabaceae</taxon>
        <taxon>Papilionoideae</taxon>
        <taxon>50 kb inversion clade</taxon>
        <taxon>NPAAA clade</taxon>
        <taxon>indigoferoid/millettioid clade</taxon>
        <taxon>Phaseoleae</taxon>
        <taxon>Vigna</taxon>
    </lineage>
</organism>
<evidence type="ECO:0000313" key="2">
    <source>
        <dbReference type="Proteomes" id="UP000501690"/>
    </source>
</evidence>
<gene>
    <name evidence="1" type="ORF">DEO72_LG8g689</name>
</gene>
<protein>
    <submittedName>
        <fullName evidence="1">Uncharacterized protein</fullName>
    </submittedName>
</protein>
<reference evidence="1 2" key="1">
    <citation type="submission" date="2019-04" db="EMBL/GenBank/DDBJ databases">
        <title>An improved genome assembly and genetic linkage map for asparagus bean, Vigna unguiculata ssp. sesquipedialis.</title>
        <authorList>
            <person name="Xia Q."/>
            <person name="Zhang R."/>
            <person name="Dong Y."/>
        </authorList>
    </citation>
    <scope>NUCLEOTIDE SEQUENCE [LARGE SCALE GENOMIC DNA]</scope>
    <source>
        <tissue evidence="1">Leaf</tissue>
    </source>
</reference>
<dbReference type="EMBL" id="CP039352">
    <property type="protein sequence ID" value="QCE02674.1"/>
    <property type="molecule type" value="Genomic_DNA"/>
</dbReference>
<proteinExistence type="predicted"/>
<keyword evidence="2" id="KW-1185">Reference proteome</keyword>
<accession>A0A4D6MPH0</accession>
<evidence type="ECO:0000313" key="1">
    <source>
        <dbReference type="EMBL" id="QCE02674.1"/>
    </source>
</evidence>
<name>A0A4D6MPH0_VIGUN</name>
<dbReference type="AlphaFoldDB" id="A0A4D6MPH0"/>
<dbReference type="Proteomes" id="UP000501690">
    <property type="component" value="Linkage Group LG8"/>
</dbReference>
<sequence length="52" mass="5766">MGAYKHSNNFVVNLAQAKELSLKRQKPLTQAKSSRLGEIEIRGHCEGSRVLA</sequence>